<evidence type="ECO:0000313" key="2">
    <source>
        <dbReference type="Proteomes" id="UP001165064"/>
    </source>
</evidence>
<accession>A0ACB5TU56</accession>
<protein>
    <submittedName>
        <fullName evidence="1">Unnamed protein product</fullName>
    </submittedName>
</protein>
<gene>
    <name evidence="1" type="ORF">Amon02_000961700</name>
</gene>
<sequence length="82" mass="9181">MDKSIKRGLNDRIYDKRKSAALDLERVVKEALQNKDNEKIIAIITQLRNDYAYSVHQPNARYGGLIGLAAVSLALGQNEVPK</sequence>
<dbReference type="EMBL" id="BSXS01009116">
    <property type="protein sequence ID" value="GME94651.1"/>
    <property type="molecule type" value="Genomic_DNA"/>
</dbReference>
<evidence type="ECO:0000313" key="1">
    <source>
        <dbReference type="EMBL" id="GME94651.1"/>
    </source>
</evidence>
<organism evidence="1 2">
    <name type="scientific">Ambrosiozyma monospora</name>
    <name type="common">Yeast</name>
    <name type="synonym">Endomycopsis monosporus</name>
    <dbReference type="NCBI Taxonomy" id="43982"/>
    <lineage>
        <taxon>Eukaryota</taxon>
        <taxon>Fungi</taxon>
        <taxon>Dikarya</taxon>
        <taxon>Ascomycota</taxon>
        <taxon>Saccharomycotina</taxon>
        <taxon>Pichiomycetes</taxon>
        <taxon>Pichiales</taxon>
        <taxon>Pichiaceae</taxon>
        <taxon>Ambrosiozyma</taxon>
    </lineage>
</organism>
<name>A0ACB5TU56_AMBMO</name>
<reference evidence="1" key="1">
    <citation type="submission" date="2023-04" db="EMBL/GenBank/DDBJ databases">
        <title>Ambrosiozyma monospora NBRC 10751.</title>
        <authorList>
            <person name="Ichikawa N."/>
            <person name="Sato H."/>
            <person name="Tonouchi N."/>
        </authorList>
    </citation>
    <scope>NUCLEOTIDE SEQUENCE</scope>
    <source>
        <strain evidence="1">NBRC 10751</strain>
    </source>
</reference>
<proteinExistence type="predicted"/>
<dbReference type="Proteomes" id="UP001165064">
    <property type="component" value="Unassembled WGS sequence"/>
</dbReference>
<keyword evidence="2" id="KW-1185">Reference proteome</keyword>
<comment type="caution">
    <text evidence="1">The sequence shown here is derived from an EMBL/GenBank/DDBJ whole genome shotgun (WGS) entry which is preliminary data.</text>
</comment>